<protein>
    <submittedName>
        <fullName evidence="2">Uncharacterized protein</fullName>
    </submittedName>
</protein>
<reference evidence="2" key="2">
    <citation type="journal article" date="2015" name="Fish Shellfish Immunol.">
        <title>Early steps in the European eel (Anguilla anguilla)-Vibrio vulnificus interaction in the gills: Role of the RtxA13 toxin.</title>
        <authorList>
            <person name="Callol A."/>
            <person name="Pajuelo D."/>
            <person name="Ebbesson L."/>
            <person name="Teles M."/>
            <person name="MacKenzie S."/>
            <person name="Amaro C."/>
        </authorList>
    </citation>
    <scope>NUCLEOTIDE SEQUENCE</scope>
</reference>
<name>A0A0E9TFJ3_ANGAN</name>
<accession>A0A0E9TFJ3</accession>
<feature type="region of interest" description="Disordered" evidence="1">
    <location>
        <begin position="1"/>
        <end position="28"/>
    </location>
</feature>
<organism evidence="2">
    <name type="scientific">Anguilla anguilla</name>
    <name type="common">European freshwater eel</name>
    <name type="synonym">Muraena anguilla</name>
    <dbReference type="NCBI Taxonomy" id="7936"/>
    <lineage>
        <taxon>Eukaryota</taxon>
        <taxon>Metazoa</taxon>
        <taxon>Chordata</taxon>
        <taxon>Craniata</taxon>
        <taxon>Vertebrata</taxon>
        <taxon>Euteleostomi</taxon>
        <taxon>Actinopterygii</taxon>
        <taxon>Neopterygii</taxon>
        <taxon>Teleostei</taxon>
        <taxon>Anguilliformes</taxon>
        <taxon>Anguillidae</taxon>
        <taxon>Anguilla</taxon>
    </lineage>
</organism>
<dbReference type="EMBL" id="GBXM01056887">
    <property type="protein sequence ID" value="JAH51690.1"/>
    <property type="molecule type" value="Transcribed_RNA"/>
</dbReference>
<evidence type="ECO:0000256" key="1">
    <source>
        <dbReference type="SAM" id="MobiDB-lite"/>
    </source>
</evidence>
<reference evidence="2" key="1">
    <citation type="submission" date="2014-11" db="EMBL/GenBank/DDBJ databases">
        <authorList>
            <person name="Amaro Gonzalez C."/>
        </authorList>
    </citation>
    <scope>NUCLEOTIDE SEQUENCE</scope>
</reference>
<proteinExistence type="predicted"/>
<dbReference type="AlphaFoldDB" id="A0A0E9TFJ3"/>
<sequence>MDLSTFPFHSSRRSEGLSITQHPEGQQRPVKINWVGAHPPKPPVFIIMVRAKTPSCDSG</sequence>
<evidence type="ECO:0000313" key="2">
    <source>
        <dbReference type="EMBL" id="JAH51690.1"/>
    </source>
</evidence>